<evidence type="ECO:0000313" key="4">
    <source>
        <dbReference type="Proteomes" id="UP000507245"/>
    </source>
</evidence>
<dbReference type="OrthoDB" id="289038at2759"/>
<dbReference type="CDD" id="cd06222">
    <property type="entry name" value="RNase_H_like"/>
    <property type="match status" value="1"/>
</dbReference>
<reference evidence="4" key="1">
    <citation type="journal article" date="2020" name="Genome Biol.">
        <title>Gamete binning: chromosome-level and haplotype-resolved genome assembly enabled by high-throughput single-cell sequencing of gamete genomes.</title>
        <authorList>
            <person name="Campoy J.A."/>
            <person name="Sun H."/>
            <person name="Goel M."/>
            <person name="Jiao W.-B."/>
            <person name="Folz-Donahue K."/>
            <person name="Wang N."/>
            <person name="Rubio M."/>
            <person name="Liu C."/>
            <person name="Kukat C."/>
            <person name="Ruiz D."/>
            <person name="Huettel B."/>
            <person name="Schneeberger K."/>
        </authorList>
    </citation>
    <scope>NUCLEOTIDE SEQUENCE [LARGE SCALE GENOMIC DNA]</scope>
    <source>
        <strain evidence="4">cv. Rojo Pasion</strain>
    </source>
</reference>
<evidence type="ECO:0000259" key="2">
    <source>
        <dbReference type="PROSITE" id="PS50879"/>
    </source>
</evidence>
<gene>
    <name evidence="3" type="ORF">ORAREDHAP_LOCUS27921</name>
</gene>
<dbReference type="PROSITE" id="PS50144">
    <property type="entry name" value="MATH"/>
    <property type="match status" value="1"/>
</dbReference>
<dbReference type="SMART" id="SM00061">
    <property type="entry name" value="MATH"/>
    <property type="match status" value="1"/>
</dbReference>
<organism evidence="3 4">
    <name type="scientific">Prunus armeniaca</name>
    <name type="common">Apricot</name>
    <name type="synonym">Armeniaca vulgaris</name>
    <dbReference type="NCBI Taxonomy" id="36596"/>
    <lineage>
        <taxon>Eukaryota</taxon>
        <taxon>Viridiplantae</taxon>
        <taxon>Streptophyta</taxon>
        <taxon>Embryophyta</taxon>
        <taxon>Tracheophyta</taxon>
        <taxon>Spermatophyta</taxon>
        <taxon>Magnoliopsida</taxon>
        <taxon>eudicotyledons</taxon>
        <taxon>Gunneridae</taxon>
        <taxon>Pentapetalae</taxon>
        <taxon>rosids</taxon>
        <taxon>fabids</taxon>
        <taxon>Rosales</taxon>
        <taxon>Rosaceae</taxon>
        <taxon>Amygdaloideae</taxon>
        <taxon>Amygdaleae</taxon>
        <taxon>Prunus</taxon>
    </lineage>
</organism>
<dbReference type="PANTHER" id="PTHR47723:SF13">
    <property type="entry name" value="PUTATIVE-RELATED"/>
    <property type="match status" value="1"/>
</dbReference>
<dbReference type="EMBL" id="CAEKKB010000004">
    <property type="protein sequence ID" value="CAB4308468.1"/>
    <property type="molecule type" value="Genomic_DNA"/>
</dbReference>
<dbReference type="GO" id="GO:0003676">
    <property type="term" value="F:nucleic acid binding"/>
    <property type="evidence" value="ECO:0007669"/>
    <property type="project" value="InterPro"/>
</dbReference>
<dbReference type="InterPro" id="IPR053151">
    <property type="entry name" value="RNase_H-like"/>
</dbReference>
<evidence type="ECO:0000313" key="3">
    <source>
        <dbReference type="EMBL" id="CAB4308468.1"/>
    </source>
</evidence>
<dbReference type="CDD" id="cd00121">
    <property type="entry name" value="MATH"/>
    <property type="match status" value="1"/>
</dbReference>
<name>A0A6J5XC74_PRUAR</name>
<dbReference type="InterPro" id="IPR002083">
    <property type="entry name" value="MATH/TRAF_dom"/>
</dbReference>
<dbReference type="PANTHER" id="PTHR47723">
    <property type="entry name" value="OS05G0353850 PROTEIN"/>
    <property type="match status" value="1"/>
</dbReference>
<evidence type="ECO:0000259" key="1">
    <source>
        <dbReference type="PROSITE" id="PS50144"/>
    </source>
</evidence>
<accession>A0A6J5XC74</accession>
<dbReference type="InterPro" id="IPR044730">
    <property type="entry name" value="RNase_H-like_dom_plant"/>
</dbReference>
<dbReference type="Proteomes" id="UP000507245">
    <property type="component" value="Unassembled WGS sequence"/>
</dbReference>
<keyword evidence="4" id="KW-1185">Reference proteome</keyword>
<dbReference type="InterPro" id="IPR008974">
    <property type="entry name" value="TRAF-like"/>
</dbReference>
<dbReference type="InterPro" id="IPR012337">
    <property type="entry name" value="RNaseH-like_sf"/>
</dbReference>
<dbReference type="InterPro" id="IPR036397">
    <property type="entry name" value="RNaseH_sf"/>
</dbReference>
<dbReference type="AlphaFoldDB" id="A0A6J5XC74"/>
<proteinExistence type="predicted"/>
<dbReference type="Gene3D" id="2.60.210.10">
    <property type="entry name" value="Apoptosis, Tumor Necrosis Factor Receptor Associated Protein 2, Chain A"/>
    <property type="match status" value="1"/>
</dbReference>
<feature type="domain" description="RNase H type-1" evidence="2">
    <location>
        <begin position="23"/>
        <end position="155"/>
    </location>
</feature>
<dbReference type="InterPro" id="IPR002156">
    <property type="entry name" value="RNaseH_domain"/>
</dbReference>
<dbReference type="PROSITE" id="PS50879">
    <property type="entry name" value="RNASE_H_1"/>
    <property type="match status" value="1"/>
</dbReference>
<dbReference type="Pfam" id="PF22486">
    <property type="entry name" value="MATH_2"/>
    <property type="match status" value="1"/>
</dbReference>
<evidence type="ECO:0008006" key="5">
    <source>
        <dbReference type="Google" id="ProtNLM"/>
    </source>
</evidence>
<sequence>MGRKKKYNKVKKEQVLLCWSFPHHGWYKLNVDGSYRSGSGCIAGGGVIRNQEGEWLSGFAANLGTGKVIEAELWALYRGLELAWKSGLAPLEVETDSTTVLKLMHNPVEVNWKHPHFNLIKSCQNLLNQSWICSLNHAYWQQNSVADCLANFGLTMELGCHYFDVPPPLCEPFLVQDISRVAQPRFLPPSVIEYRKIKKLEEVDIHMEDLASVIFTWKVDNFSKLDAVKRYSDVFVIGVFEWRILMYPRGNNVDYLSVYLDVTGSSTLPLGWARHARFSLTIVNQLQSSESLTRDTEHVFNKSDSNSGFTSLIPLTNKAPCYDKVSAFQEEPSSEKVCTDSPANPPIVMEHEDVSSTPAGELMVFRGLSVKQKKLLLHCLMKVCSWHPSLIEFQKKRSHMSTDWAFTASAQLLHFLKNTEKVKDMTDDLLAPKTFMGGA</sequence>
<dbReference type="SUPFAM" id="SSF53098">
    <property type="entry name" value="Ribonuclease H-like"/>
    <property type="match status" value="1"/>
</dbReference>
<dbReference type="SUPFAM" id="SSF49599">
    <property type="entry name" value="TRAF domain-like"/>
    <property type="match status" value="1"/>
</dbReference>
<dbReference type="Pfam" id="PF13456">
    <property type="entry name" value="RVT_3"/>
    <property type="match status" value="1"/>
</dbReference>
<protein>
    <recommendedName>
        <fullName evidence="5">MATH domain-containing protein</fullName>
    </recommendedName>
</protein>
<feature type="domain" description="MATH" evidence="1">
    <location>
        <begin position="212"/>
        <end position="339"/>
    </location>
</feature>
<dbReference type="GO" id="GO:0004523">
    <property type="term" value="F:RNA-DNA hybrid ribonuclease activity"/>
    <property type="evidence" value="ECO:0007669"/>
    <property type="project" value="InterPro"/>
</dbReference>
<dbReference type="Gene3D" id="3.30.420.10">
    <property type="entry name" value="Ribonuclease H-like superfamily/Ribonuclease H"/>
    <property type="match status" value="1"/>
</dbReference>